<gene>
    <name evidence="1" type="ORF">WKW82_33360</name>
</gene>
<reference evidence="1 2" key="1">
    <citation type="submission" date="2024-03" db="EMBL/GenBank/DDBJ databases">
        <title>Novel species of the genus Variovorax.</title>
        <authorList>
            <person name="Liu Q."/>
            <person name="Xin Y.-H."/>
        </authorList>
    </citation>
    <scope>NUCLEOTIDE SEQUENCE [LARGE SCALE GENOMIC DNA]</scope>
    <source>
        <strain evidence="1 2">KACC 18900</strain>
    </source>
</reference>
<keyword evidence="2" id="KW-1185">Reference proteome</keyword>
<accession>A0ABU8WVK6</accession>
<dbReference type="EMBL" id="JBBKZT010000024">
    <property type="protein sequence ID" value="MEJ8851568.1"/>
    <property type="molecule type" value="Genomic_DNA"/>
</dbReference>
<dbReference type="SUPFAM" id="SSF102588">
    <property type="entry name" value="LmbE-like"/>
    <property type="match status" value="1"/>
</dbReference>
<dbReference type="Proteomes" id="UP001385892">
    <property type="component" value="Unassembled WGS sequence"/>
</dbReference>
<name>A0ABU8WVK6_9BURK</name>
<dbReference type="PANTHER" id="PTHR12993:SF29">
    <property type="entry name" value="BLR3841 PROTEIN"/>
    <property type="match status" value="1"/>
</dbReference>
<sequence length="255" mass="27584">MAALTHAARHIDASEGTPEADWLPWLASAGLSTVAAESLVPDGARAVVVAPHPDDEVLAVGGLLASLATLQREICIVAVTDGTASHPESNQWSALDLARTRPAETRRALQRLGISQEPVRLGLPDGRLQALRSQLEDRLLPLLRPDDTVFTTWRLDGHPDHEATGMACVDAAARIGARVVEAPVWAWHWARPNDPRMPWARARLLALDAESSQRKRLATQAFESQLRPDPSTGAGPVLRASTVARAARPFEVMFP</sequence>
<evidence type="ECO:0000313" key="1">
    <source>
        <dbReference type="EMBL" id="MEJ8851568.1"/>
    </source>
</evidence>
<dbReference type="Pfam" id="PF02585">
    <property type="entry name" value="PIG-L"/>
    <property type="match status" value="1"/>
</dbReference>
<dbReference type="GO" id="GO:0016787">
    <property type="term" value="F:hydrolase activity"/>
    <property type="evidence" value="ECO:0007669"/>
    <property type="project" value="UniProtKB-KW"/>
</dbReference>
<dbReference type="PANTHER" id="PTHR12993">
    <property type="entry name" value="N-ACETYLGLUCOSAMINYL-PHOSPHATIDYLINOSITOL DE-N-ACETYLASE-RELATED"/>
    <property type="match status" value="1"/>
</dbReference>
<dbReference type="Gene3D" id="3.40.50.10320">
    <property type="entry name" value="LmbE-like"/>
    <property type="match status" value="1"/>
</dbReference>
<dbReference type="InterPro" id="IPR003737">
    <property type="entry name" value="GlcNAc_PI_deacetylase-related"/>
</dbReference>
<keyword evidence="1" id="KW-0378">Hydrolase</keyword>
<proteinExistence type="predicted"/>
<organism evidence="1 2">
    <name type="scientific">Variovorax rhizosphaerae</name>
    <dbReference type="NCBI Taxonomy" id="1836200"/>
    <lineage>
        <taxon>Bacteria</taxon>
        <taxon>Pseudomonadati</taxon>
        <taxon>Pseudomonadota</taxon>
        <taxon>Betaproteobacteria</taxon>
        <taxon>Burkholderiales</taxon>
        <taxon>Comamonadaceae</taxon>
        <taxon>Variovorax</taxon>
    </lineage>
</organism>
<dbReference type="EC" id="3.5.1.-" evidence="1"/>
<evidence type="ECO:0000313" key="2">
    <source>
        <dbReference type="Proteomes" id="UP001385892"/>
    </source>
</evidence>
<protein>
    <submittedName>
        <fullName evidence="1">PIG-L family deacetylase</fullName>
        <ecNumber evidence="1">3.5.1.-</ecNumber>
    </submittedName>
</protein>
<dbReference type="RefSeq" id="WP_340347247.1">
    <property type="nucleotide sequence ID" value="NZ_JBBKZT010000024.1"/>
</dbReference>
<comment type="caution">
    <text evidence="1">The sequence shown here is derived from an EMBL/GenBank/DDBJ whole genome shotgun (WGS) entry which is preliminary data.</text>
</comment>
<dbReference type="InterPro" id="IPR024078">
    <property type="entry name" value="LmbE-like_dom_sf"/>
</dbReference>